<evidence type="ECO:0000313" key="2">
    <source>
        <dbReference type="EMBL" id="RED26757.1"/>
    </source>
</evidence>
<organism evidence="2 3">
    <name type="scientific">Flavobacterium cutihirudinis</name>
    <dbReference type="NCBI Taxonomy" id="1265740"/>
    <lineage>
        <taxon>Bacteria</taxon>
        <taxon>Pseudomonadati</taxon>
        <taxon>Bacteroidota</taxon>
        <taxon>Flavobacteriia</taxon>
        <taxon>Flavobacteriales</taxon>
        <taxon>Flavobacteriaceae</taxon>
        <taxon>Flavobacterium</taxon>
    </lineage>
</organism>
<evidence type="ECO:0000256" key="1">
    <source>
        <dbReference type="SAM" id="SignalP"/>
    </source>
</evidence>
<protein>
    <recommendedName>
        <fullName evidence="4">Secreted protein</fullName>
    </recommendedName>
</protein>
<evidence type="ECO:0008006" key="4">
    <source>
        <dbReference type="Google" id="ProtNLM"/>
    </source>
</evidence>
<dbReference type="Proteomes" id="UP000257004">
    <property type="component" value="Unassembled WGS sequence"/>
</dbReference>
<dbReference type="OrthoDB" id="660065at2"/>
<accession>A0A3D9G2F3</accession>
<sequence>MKKFKLQSLAALLFIVTVLTSCSSDTDTPKDDNIYKSSFVTEVVGPVTGNVNQELSYSVSYQVENGCGQFHQMTDVNFNKVDGYQVEVKYPPTCSINAPEIKRTVYKLTAPAAPGTYYLRFAKSDSEFITTTVVIK</sequence>
<keyword evidence="3" id="KW-1185">Reference proteome</keyword>
<comment type="caution">
    <text evidence="2">The sequence shown here is derived from an EMBL/GenBank/DDBJ whole genome shotgun (WGS) entry which is preliminary data.</text>
</comment>
<feature type="signal peptide" evidence="1">
    <location>
        <begin position="1"/>
        <end position="23"/>
    </location>
</feature>
<name>A0A3D9G2F3_9FLAO</name>
<keyword evidence="1" id="KW-0732">Signal</keyword>
<feature type="chain" id="PRO_5017628832" description="Secreted protein" evidence="1">
    <location>
        <begin position="24"/>
        <end position="136"/>
    </location>
</feature>
<evidence type="ECO:0000313" key="3">
    <source>
        <dbReference type="Proteomes" id="UP000257004"/>
    </source>
</evidence>
<proteinExistence type="predicted"/>
<dbReference type="AlphaFoldDB" id="A0A3D9G2F3"/>
<dbReference type="PROSITE" id="PS51257">
    <property type="entry name" value="PROKAR_LIPOPROTEIN"/>
    <property type="match status" value="1"/>
</dbReference>
<gene>
    <name evidence="2" type="ORF">BD847_0681</name>
</gene>
<dbReference type="RefSeq" id="WP_115886821.1">
    <property type="nucleotide sequence ID" value="NZ_QRDQ01000007.1"/>
</dbReference>
<reference evidence="2 3" key="1">
    <citation type="submission" date="2018-07" db="EMBL/GenBank/DDBJ databases">
        <title>Genomic Encyclopedia of Archaeal and Bacterial Type Strains, Phase II (KMG-II): from individual species to whole genera.</title>
        <authorList>
            <person name="Goeker M."/>
        </authorList>
    </citation>
    <scope>NUCLEOTIDE SEQUENCE [LARGE SCALE GENOMIC DNA]</scope>
    <source>
        <strain evidence="2 3">DSM 25795</strain>
    </source>
</reference>
<dbReference type="EMBL" id="QRDQ01000007">
    <property type="protein sequence ID" value="RED26757.1"/>
    <property type="molecule type" value="Genomic_DNA"/>
</dbReference>